<dbReference type="GO" id="GO:0005886">
    <property type="term" value="C:plasma membrane"/>
    <property type="evidence" value="ECO:0007669"/>
    <property type="project" value="UniProtKB-SubCell"/>
</dbReference>
<keyword evidence="2" id="KW-1003">Cell membrane</keyword>
<dbReference type="HOGENOM" id="CLU_084695_0_0_11"/>
<proteinExistence type="inferred from homology"/>
<comment type="pathway">
    <text evidence="7">Carotenoid biosynthesis; staphyloxanthin biosynthesis; staphyloxanthin from farnesyl diphosphate: step 4/5.</text>
</comment>
<dbReference type="GO" id="GO:0016757">
    <property type="term" value="F:glycosyltransferase activity"/>
    <property type="evidence" value="ECO:0007669"/>
    <property type="project" value="UniProtKB-KW"/>
</dbReference>
<comment type="function">
    <text evidence="6">Catalyzes the glycosylation of 4,4'-diaponeurosporenoate, i.e. the esterification of glucose at the C1'' position with the carboxyl group of 4,4'-diaponeurosporenic acid, to form glycosyl-4,4'-diaponeurosporenoate. This is a step in the biosynthesis of staphyloxanthin, an orange pigment present in most staphylococci strains.</text>
</comment>
<evidence type="ECO:0000256" key="3">
    <source>
        <dbReference type="ARBA" id="ARBA00022676"/>
    </source>
</evidence>
<keyword evidence="13" id="KW-1185">Reference proteome</keyword>
<reference evidence="12 13" key="1">
    <citation type="submission" date="2011-05" db="EMBL/GenBank/DDBJ databases">
        <title>Whole genome sequence of Microlunatus phosphovorus NM-1.</title>
        <authorList>
            <person name="Hosoyama A."/>
            <person name="Sasaki K."/>
            <person name="Harada T."/>
            <person name="Igarashi R."/>
            <person name="Kawakoshi A."/>
            <person name="Sasagawa M."/>
            <person name="Fukada J."/>
            <person name="Nakamura S."/>
            <person name="Katano Y."/>
            <person name="Hanada S."/>
            <person name="Kamagata Y."/>
            <person name="Nakamura N."/>
            <person name="Yamazaki S."/>
            <person name="Fujita N."/>
        </authorList>
    </citation>
    <scope>NUCLEOTIDE SEQUENCE [LARGE SCALE GENOMIC DNA]</scope>
    <source>
        <strain evidence="13">ATCC 700054 / DSM 10555 / JCM 9379 / NBRC 101784 / NCIMB 13414 / VKM Ac-1990 / NM-1</strain>
    </source>
</reference>
<dbReference type="SUPFAM" id="SSF53448">
    <property type="entry name" value="Nucleotide-diphospho-sugar transferases"/>
    <property type="match status" value="1"/>
</dbReference>
<evidence type="ECO:0000313" key="13">
    <source>
        <dbReference type="Proteomes" id="UP000007947"/>
    </source>
</evidence>
<keyword evidence="10" id="KW-0812">Transmembrane</keyword>
<evidence type="ECO:0000256" key="8">
    <source>
        <dbReference type="ARBA" id="ARBA00038120"/>
    </source>
</evidence>
<evidence type="ECO:0000256" key="2">
    <source>
        <dbReference type="ARBA" id="ARBA00022475"/>
    </source>
</evidence>
<dbReference type="Gene3D" id="3.90.550.10">
    <property type="entry name" value="Spore Coat Polysaccharide Biosynthesis Protein SpsA, Chain A"/>
    <property type="match status" value="1"/>
</dbReference>
<name>F5XFV2_MICPN</name>
<dbReference type="RefSeq" id="WP_013865710.1">
    <property type="nucleotide sequence ID" value="NC_015635.1"/>
</dbReference>
<dbReference type="Pfam" id="PF00535">
    <property type="entry name" value="Glycos_transf_2"/>
    <property type="match status" value="1"/>
</dbReference>
<gene>
    <name evidence="12" type="ordered locus">MLP_48720</name>
</gene>
<feature type="transmembrane region" description="Helical" evidence="10">
    <location>
        <begin position="253"/>
        <end position="271"/>
    </location>
</feature>
<dbReference type="PANTHER" id="PTHR43646">
    <property type="entry name" value="GLYCOSYLTRANSFERASE"/>
    <property type="match status" value="1"/>
</dbReference>
<evidence type="ECO:0000256" key="4">
    <source>
        <dbReference type="ARBA" id="ARBA00022679"/>
    </source>
</evidence>
<accession>F5XFV2</accession>
<evidence type="ECO:0000256" key="1">
    <source>
        <dbReference type="ARBA" id="ARBA00004236"/>
    </source>
</evidence>
<keyword evidence="5 10" id="KW-0472">Membrane</keyword>
<evidence type="ECO:0000256" key="5">
    <source>
        <dbReference type="ARBA" id="ARBA00023136"/>
    </source>
</evidence>
<keyword evidence="10" id="KW-1133">Transmembrane helix</keyword>
<evidence type="ECO:0000259" key="11">
    <source>
        <dbReference type="Pfam" id="PF00535"/>
    </source>
</evidence>
<keyword evidence="3" id="KW-0328">Glycosyltransferase</keyword>
<dbReference type="eggNOG" id="COG1215">
    <property type="taxonomic scope" value="Bacteria"/>
</dbReference>
<dbReference type="AlphaFoldDB" id="F5XFV2"/>
<comment type="similarity">
    <text evidence="8">Belongs to the glycosyltransferase 2 family. CrtQ subfamily.</text>
</comment>
<organism evidence="12 13">
    <name type="scientific">Microlunatus phosphovorus (strain ATCC 700054 / DSM 10555 / JCM 9379 / NBRC 101784 / NCIMB 13414 / VKM Ac-1990 / NM-1)</name>
    <dbReference type="NCBI Taxonomy" id="1032480"/>
    <lineage>
        <taxon>Bacteria</taxon>
        <taxon>Bacillati</taxon>
        <taxon>Actinomycetota</taxon>
        <taxon>Actinomycetes</taxon>
        <taxon>Propionibacteriales</taxon>
        <taxon>Propionibacteriaceae</taxon>
        <taxon>Microlunatus</taxon>
    </lineage>
</organism>
<dbReference type="EMBL" id="AP012204">
    <property type="protein sequence ID" value="BAK37886.1"/>
    <property type="molecule type" value="Genomic_DNA"/>
</dbReference>
<evidence type="ECO:0000256" key="6">
    <source>
        <dbReference type="ARBA" id="ARBA00037281"/>
    </source>
</evidence>
<dbReference type="STRING" id="1032480.MLP_48720"/>
<evidence type="ECO:0000256" key="7">
    <source>
        <dbReference type="ARBA" id="ARBA00037904"/>
    </source>
</evidence>
<dbReference type="Proteomes" id="UP000007947">
    <property type="component" value="Chromosome"/>
</dbReference>
<dbReference type="InterPro" id="IPR029044">
    <property type="entry name" value="Nucleotide-diphossugar_trans"/>
</dbReference>
<dbReference type="CDD" id="cd06423">
    <property type="entry name" value="CESA_like"/>
    <property type="match status" value="1"/>
</dbReference>
<keyword evidence="4" id="KW-0808">Transferase</keyword>
<sequence>MSAGSAAHGQISVIIAAHDEEHVIGATLDSLLAQDVDSPLEIIVSANGCTDRTVAVASRPMVRVINREAPGKAGALNAAEALATGFPRLYLDADIVVPTGGIAAMLKVLESDPKAAAVMPRRRLNVAGRPWPVRGYSAIHERLPTFRTGLFGRGMVMISEAGRARFERFPELIADDLFLDGQFSDDEKVQVDEVEVLVEAPYATADLLRRLVRVRRGNAQLRRLAATGEVFAAVRAPDRLAWLRDVVLPEPRLVFAGVTYAAVSLVAAFLARRPDKTRLGWGRDESTRRAAASNKE</sequence>
<dbReference type="OrthoDB" id="9771846at2"/>
<protein>
    <recommendedName>
        <fullName evidence="9">4,4'-diaponeurosporenoate glycosyltransferase</fullName>
    </recommendedName>
</protein>
<evidence type="ECO:0000256" key="9">
    <source>
        <dbReference type="ARBA" id="ARBA00040345"/>
    </source>
</evidence>
<dbReference type="InterPro" id="IPR001173">
    <property type="entry name" value="Glyco_trans_2-like"/>
</dbReference>
<evidence type="ECO:0000256" key="10">
    <source>
        <dbReference type="SAM" id="Phobius"/>
    </source>
</evidence>
<dbReference type="PANTHER" id="PTHR43646:SF2">
    <property type="entry name" value="GLYCOSYLTRANSFERASE 2-LIKE DOMAIN-CONTAINING PROTEIN"/>
    <property type="match status" value="1"/>
</dbReference>
<evidence type="ECO:0000313" key="12">
    <source>
        <dbReference type="EMBL" id="BAK37886.1"/>
    </source>
</evidence>
<comment type="subcellular location">
    <subcellularLocation>
        <location evidence="1">Cell membrane</location>
    </subcellularLocation>
</comment>
<feature type="domain" description="Glycosyltransferase 2-like" evidence="11">
    <location>
        <begin position="12"/>
        <end position="134"/>
    </location>
</feature>
<dbReference type="KEGG" id="mph:MLP_48720"/>